<comment type="pathway">
    <text evidence="2">Amino-acid degradation; L-valine degradation.</text>
</comment>
<dbReference type="PANTHER" id="PTHR43176:SF4">
    <property type="entry name" value="3-HYDROXYISOBUTYRYL-COA HYDROLASE-LIKE PROTEIN 1, MITOCHONDRIAL"/>
    <property type="match status" value="1"/>
</dbReference>
<dbReference type="Proteomes" id="UP000030748">
    <property type="component" value="Unassembled WGS sequence"/>
</dbReference>
<dbReference type="InterPro" id="IPR032259">
    <property type="entry name" value="HIBYL-CoA-H"/>
</dbReference>
<reference evidence="4 5" key="1">
    <citation type="journal article" date="2013" name="Proc. Natl. Acad. Sci. U.S.A.">
        <title>Fine-scale variation in meiotic recombination in Mimulus inferred from population shotgun sequencing.</title>
        <authorList>
            <person name="Hellsten U."/>
            <person name="Wright K.M."/>
            <person name="Jenkins J."/>
            <person name="Shu S."/>
            <person name="Yuan Y."/>
            <person name="Wessler S.R."/>
            <person name="Schmutz J."/>
            <person name="Willis J.H."/>
            <person name="Rokhsar D.S."/>
        </authorList>
    </citation>
    <scope>NUCLEOTIDE SEQUENCE [LARGE SCALE GENOMIC DNA]</scope>
    <source>
        <strain evidence="5">cv. DUN x IM62</strain>
    </source>
</reference>
<accession>A0A022QWI8</accession>
<keyword evidence="5" id="KW-1185">Reference proteome</keyword>
<name>A0A022QWI8_ERYGU</name>
<feature type="domain" description="Enoyl-CoA hydratase/isomerase" evidence="3">
    <location>
        <begin position="52"/>
        <end position="112"/>
    </location>
</feature>
<evidence type="ECO:0000259" key="3">
    <source>
        <dbReference type="Pfam" id="PF16113"/>
    </source>
</evidence>
<dbReference type="EC" id="3.1.2.4" evidence="2"/>
<dbReference type="PANTHER" id="PTHR43176">
    <property type="entry name" value="3-HYDROXYISOBUTYRYL-COA HYDROLASE-RELATED"/>
    <property type="match status" value="1"/>
</dbReference>
<dbReference type="Pfam" id="PF16113">
    <property type="entry name" value="ECH_2"/>
    <property type="match status" value="1"/>
</dbReference>
<proteinExistence type="inferred from homology"/>
<organism evidence="4 5">
    <name type="scientific">Erythranthe guttata</name>
    <name type="common">Yellow monkey flower</name>
    <name type="synonym">Mimulus guttatus</name>
    <dbReference type="NCBI Taxonomy" id="4155"/>
    <lineage>
        <taxon>Eukaryota</taxon>
        <taxon>Viridiplantae</taxon>
        <taxon>Streptophyta</taxon>
        <taxon>Embryophyta</taxon>
        <taxon>Tracheophyta</taxon>
        <taxon>Spermatophyta</taxon>
        <taxon>Magnoliopsida</taxon>
        <taxon>eudicotyledons</taxon>
        <taxon>Gunneridae</taxon>
        <taxon>Pentapetalae</taxon>
        <taxon>asterids</taxon>
        <taxon>lamiids</taxon>
        <taxon>Lamiales</taxon>
        <taxon>Phrymaceae</taxon>
        <taxon>Erythranthe</taxon>
    </lineage>
</organism>
<evidence type="ECO:0000256" key="2">
    <source>
        <dbReference type="RuleBase" id="RU369070"/>
    </source>
</evidence>
<evidence type="ECO:0000313" key="5">
    <source>
        <dbReference type="Proteomes" id="UP000030748"/>
    </source>
</evidence>
<comment type="function">
    <text evidence="2">Hydrolyzes 3-hydroxyisobutyryl-CoA (HIBYL-CoA), a saline catabolite. Has high activity toward isobutyryl-CoA. Could be an isobutyryl-CoA dehydrogenase that functions in valine catabolism.</text>
</comment>
<dbReference type="Gene3D" id="3.90.226.10">
    <property type="entry name" value="2-enoyl-CoA Hydratase, Chain A, domain 1"/>
    <property type="match status" value="1"/>
</dbReference>
<dbReference type="InterPro" id="IPR045004">
    <property type="entry name" value="ECH_dom"/>
</dbReference>
<dbReference type="AlphaFoldDB" id="A0A022QWI8"/>
<keyword evidence="1 2" id="KW-0378">Hydrolase</keyword>
<dbReference type="SUPFAM" id="SSF52096">
    <property type="entry name" value="ClpP/crotonase"/>
    <property type="match status" value="1"/>
</dbReference>
<evidence type="ECO:0000313" key="4">
    <source>
        <dbReference type="EMBL" id="EYU31929.1"/>
    </source>
</evidence>
<dbReference type="GO" id="GO:0006574">
    <property type="term" value="P:L-valine catabolic process"/>
    <property type="evidence" value="ECO:0007669"/>
    <property type="project" value="UniProtKB-UniRule"/>
</dbReference>
<protein>
    <recommendedName>
        <fullName evidence="2">3-hydroxyisobutyryl-CoA hydrolase</fullName>
        <shortName evidence="2">HIB-CoA hydrolase</shortName>
        <shortName evidence="2">HIBYL-CoA-H</shortName>
        <ecNumber evidence="2">3.1.2.4</ecNumber>
    </recommendedName>
    <alternativeName>
        <fullName evidence="2">3-hydroxyisobutyryl-coenzyme A hydrolase</fullName>
    </alternativeName>
</protein>
<dbReference type="GO" id="GO:0003860">
    <property type="term" value="F:3-hydroxyisobutyryl-CoA hydrolase activity"/>
    <property type="evidence" value="ECO:0007669"/>
    <property type="project" value="UniProtKB-UniRule"/>
</dbReference>
<comment type="similarity">
    <text evidence="2">Belongs to the enoyl-CoA hydratase/isomerase family.</text>
</comment>
<evidence type="ECO:0000256" key="1">
    <source>
        <dbReference type="ARBA" id="ARBA00022801"/>
    </source>
</evidence>
<feature type="non-terminal residue" evidence="4">
    <location>
        <position position="113"/>
    </location>
</feature>
<dbReference type="EMBL" id="KI630880">
    <property type="protein sequence ID" value="EYU31929.1"/>
    <property type="molecule type" value="Genomic_DNA"/>
</dbReference>
<gene>
    <name evidence="4" type="ORF">MIMGU_mgv1a0074591mg</name>
</gene>
<dbReference type="STRING" id="4155.A0A022QWI8"/>
<dbReference type="InterPro" id="IPR029045">
    <property type="entry name" value="ClpP/crotonase-like_dom_sf"/>
</dbReference>
<comment type="catalytic activity">
    <reaction evidence="2">
        <text>3-hydroxy-2-methylpropanoyl-CoA + H2O = 3-hydroxy-2-methylpropanoate + CoA + H(+)</text>
        <dbReference type="Rhea" id="RHEA:20888"/>
        <dbReference type="ChEBI" id="CHEBI:11805"/>
        <dbReference type="ChEBI" id="CHEBI:15377"/>
        <dbReference type="ChEBI" id="CHEBI:15378"/>
        <dbReference type="ChEBI" id="CHEBI:57287"/>
        <dbReference type="ChEBI" id="CHEBI:57340"/>
        <dbReference type="EC" id="3.1.2.4"/>
    </reaction>
</comment>
<sequence length="113" mass="12472">MRTHKSALLLRRILSLNKHHSYGGRRLASLSGNPLIDDSDNLVIVEGKASSRTAILNRPSSLNALNTSMVARLQKLYRNWEDDPNIEFVVLKGGGRAFAAGGDIVSLYKLIKE</sequence>